<dbReference type="SUPFAM" id="SSF57667">
    <property type="entry name" value="beta-beta-alpha zinc fingers"/>
    <property type="match status" value="4"/>
</dbReference>
<dbReference type="VEuPathDB" id="VectorBase:AAEL012392"/>
<feature type="domain" description="C2H2-type" evidence="5">
    <location>
        <begin position="483"/>
        <end position="511"/>
    </location>
</feature>
<keyword evidence="4" id="KW-0862">Zinc</keyword>
<dbReference type="PROSITE" id="PS50157">
    <property type="entry name" value="ZINC_FINGER_C2H2_2"/>
    <property type="match status" value="7"/>
</dbReference>
<dbReference type="InterPro" id="IPR013087">
    <property type="entry name" value="Znf_C2H2_type"/>
</dbReference>
<feature type="domain" description="C2H2-type" evidence="5">
    <location>
        <begin position="629"/>
        <end position="651"/>
    </location>
</feature>
<organism evidence="6 7">
    <name type="scientific">Aedes aegypti</name>
    <name type="common">Yellowfever mosquito</name>
    <name type="synonym">Culex aegypti</name>
    <dbReference type="NCBI Taxonomy" id="7159"/>
    <lineage>
        <taxon>Eukaryota</taxon>
        <taxon>Metazoa</taxon>
        <taxon>Ecdysozoa</taxon>
        <taxon>Arthropoda</taxon>
        <taxon>Hexapoda</taxon>
        <taxon>Insecta</taxon>
        <taxon>Pterygota</taxon>
        <taxon>Neoptera</taxon>
        <taxon>Endopterygota</taxon>
        <taxon>Diptera</taxon>
        <taxon>Nematocera</taxon>
        <taxon>Culicoidea</taxon>
        <taxon>Culicidae</taxon>
        <taxon>Culicinae</taxon>
        <taxon>Aedini</taxon>
        <taxon>Aedes</taxon>
        <taxon>Stegomyia</taxon>
    </lineage>
</organism>
<dbReference type="EnsemblMetazoa" id="AAEL012392-RA">
    <property type="protein sequence ID" value="AAEL012392-PA"/>
    <property type="gene ID" value="AAEL012392"/>
</dbReference>
<dbReference type="GO" id="GO:0008270">
    <property type="term" value="F:zinc ion binding"/>
    <property type="evidence" value="ECO:0007669"/>
    <property type="project" value="UniProtKB-KW"/>
</dbReference>
<dbReference type="InParanoid" id="A0A1S4FWB6"/>
<dbReference type="GO" id="GO:0000978">
    <property type="term" value="F:RNA polymerase II cis-regulatory region sequence-specific DNA binding"/>
    <property type="evidence" value="ECO:0007669"/>
    <property type="project" value="TreeGrafter"/>
</dbReference>
<dbReference type="InterPro" id="IPR050329">
    <property type="entry name" value="GLI_C2H2-zinc-finger"/>
</dbReference>
<reference evidence="6" key="2">
    <citation type="submission" date="2020-05" db="UniProtKB">
        <authorList>
            <consortium name="EnsemblMetazoa"/>
        </authorList>
    </citation>
    <scope>IDENTIFICATION</scope>
    <source>
        <strain evidence="6">LVP_AGWG</strain>
    </source>
</reference>
<evidence type="ECO:0000256" key="3">
    <source>
        <dbReference type="ARBA" id="ARBA00022771"/>
    </source>
</evidence>
<protein>
    <recommendedName>
        <fullName evidence="5">C2H2-type domain-containing protein</fullName>
    </recommendedName>
</protein>
<dbReference type="GO" id="GO:0000981">
    <property type="term" value="F:DNA-binding transcription factor activity, RNA polymerase II-specific"/>
    <property type="evidence" value="ECO:0007669"/>
    <property type="project" value="TreeGrafter"/>
</dbReference>
<keyword evidence="7" id="KW-1185">Reference proteome</keyword>
<proteinExistence type="predicted"/>
<dbReference type="PANTHER" id="PTHR19818">
    <property type="entry name" value="ZINC FINGER PROTEIN ZIC AND GLI"/>
    <property type="match status" value="1"/>
</dbReference>
<dbReference type="GO" id="GO:0005634">
    <property type="term" value="C:nucleus"/>
    <property type="evidence" value="ECO:0007669"/>
    <property type="project" value="InterPro"/>
</dbReference>
<feature type="domain" description="C2H2-type" evidence="5">
    <location>
        <begin position="598"/>
        <end position="628"/>
    </location>
</feature>
<dbReference type="OrthoDB" id="8117402at2759"/>
<dbReference type="SMART" id="SM00868">
    <property type="entry name" value="zf-AD"/>
    <property type="match status" value="1"/>
</dbReference>
<dbReference type="Pfam" id="PF12874">
    <property type="entry name" value="zf-met"/>
    <property type="match status" value="1"/>
</dbReference>
<keyword evidence="2" id="KW-0677">Repeat</keyword>
<evidence type="ECO:0000256" key="2">
    <source>
        <dbReference type="ARBA" id="ARBA00022737"/>
    </source>
</evidence>
<evidence type="ECO:0000256" key="4">
    <source>
        <dbReference type="ARBA" id="ARBA00022833"/>
    </source>
</evidence>
<gene>
    <name evidence="6" type="primary">5576195</name>
</gene>
<evidence type="ECO:0000313" key="7">
    <source>
        <dbReference type="Proteomes" id="UP000008820"/>
    </source>
</evidence>
<dbReference type="Gene3D" id="3.30.160.60">
    <property type="entry name" value="Classic Zinc Finger"/>
    <property type="match status" value="6"/>
</dbReference>
<keyword evidence="1" id="KW-0479">Metal-binding</keyword>
<sequence>MECRFCPRSGGAEDDYISLHDQADFANGASLAEAIFELCSVTTISDDQIGPQQICRERCLPRLRDGFLFRQEVLQAENQWRENRQISLKIEIDDDNGREDVEEEYEAEFLVYEESEGGFVLPPGDMIRTRLEYNNFEYIEFEGEKCCGCGGFFGSKELLEAHAEDMHRNREESSGKEWRCSTCESEFEDRGDLEKHEQMFKSKHIFYCKLCLEGFYEKDEFLTHMEVHREEGDEEEQITGDQIELVEPPPTDGQDVEVDYQMADNEMERKTHGQRFSPKLPDQSLISSVEDYDQYQIVHVDNAERCCGCGIYFESFELLMNHAHLEHQSKLENAEEFEPFCEICHERFKAPWALNAHKTHCRYVKELYYCKLCQVVYARKFHLAKHFENTPGHTVGTVIMEGFVSPSSAEQRAGISCCFLKCSQMFESEKQLQLHVEELHAPRLQLNKSERSSEKHVCPVCQRSFASQHLLLLHRNRATKKKHMCSFCAESFLIPSKMREHELLVHSGEVPNHQCDVCQKSFRTKYLLKAHRETHDQERNFPCDQCPAAFRLRLQLRKHVRGVHPTCFPYRCPFCEKQFSTKPKHDLHLRSHTGEKPYPCRYESCGKQFSHVTDRKRHEMGVHTSERPYQCDRCPAAYLRKRELVVHQQRHGTVANAVVDS</sequence>
<dbReference type="PANTHER" id="PTHR19818:SF139">
    <property type="entry name" value="PAIR-RULE PROTEIN ODD-PAIRED"/>
    <property type="match status" value="1"/>
</dbReference>
<reference evidence="6 7" key="1">
    <citation type="submission" date="2017-06" db="EMBL/GenBank/DDBJ databases">
        <title>Aedes aegypti genome working group (AGWG) sequencing and assembly.</title>
        <authorList>
            <consortium name="Aedes aegypti Genome Working Group (AGWG)"/>
            <person name="Matthews B.J."/>
        </authorList>
    </citation>
    <scope>NUCLEOTIDE SEQUENCE [LARGE SCALE GENOMIC DNA]</scope>
    <source>
        <strain evidence="6 7">LVP_AGWG</strain>
    </source>
</reference>
<dbReference type="InterPro" id="IPR036236">
    <property type="entry name" value="Znf_C2H2_sf"/>
</dbReference>
<dbReference type="Proteomes" id="UP000008820">
    <property type="component" value="Chromosome 1"/>
</dbReference>
<accession>A0A1S4FWB6</accession>
<dbReference type="Pfam" id="PF00096">
    <property type="entry name" value="zf-C2H2"/>
    <property type="match status" value="2"/>
</dbReference>
<evidence type="ECO:0000256" key="1">
    <source>
        <dbReference type="ARBA" id="ARBA00022723"/>
    </source>
</evidence>
<name>A0A1S4FWB6_AEDAE</name>
<feature type="domain" description="C2H2-type" evidence="5">
    <location>
        <begin position="570"/>
        <end position="597"/>
    </location>
</feature>
<dbReference type="GO" id="GO:0045944">
    <property type="term" value="P:positive regulation of transcription by RNA polymerase II"/>
    <property type="evidence" value="ECO:0007669"/>
    <property type="project" value="UniProtKB-ARBA"/>
</dbReference>
<feature type="domain" description="C2H2-type" evidence="5">
    <location>
        <begin position="513"/>
        <end position="540"/>
    </location>
</feature>
<dbReference type="PROSITE" id="PS00028">
    <property type="entry name" value="ZINC_FINGER_C2H2_1"/>
    <property type="match status" value="10"/>
</dbReference>
<keyword evidence="3" id="KW-0863">Zinc-finger</keyword>
<dbReference type="AlphaFoldDB" id="A0A1S4FWB6"/>
<evidence type="ECO:0000313" key="6">
    <source>
        <dbReference type="EnsemblMetazoa" id="AAEL012392-PA"/>
    </source>
</evidence>
<dbReference type="InterPro" id="IPR012934">
    <property type="entry name" value="Znf_AD"/>
</dbReference>
<evidence type="ECO:0000259" key="5">
    <source>
        <dbReference type="PROSITE" id="PS50157"/>
    </source>
</evidence>
<feature type="domain" description="C2H2-type" evidence="5">
    <location>
        <begin position="206"/>
        <end position="233"/>
    </location>
</feature>
<feature type="domain" description="C2H2-type" evidence="5">
    <location>
        <begin position="541"/>
        <end position="569"/>
    </location>
</feature>
<dbReference type="SMART" id="SM00355">
    <property type="entry name" value="ZnF_C2H2"/>
    <property type="match status" value="14"/>
</dbReference>